<protein>
    <submittedName>
        <fullName evidence="7">2Fe-2S iron-sulfur cluster-binding protein</fullName>
    </submittedName>
</protein>
<evidence type="ECO:0000256" key="2">
    <source>
        <dbReference type="ARBA" id="ARBA00022723"/>
    </source>
</evidence>
<dbReference type="PROSITE" id="PS51085">
    <property type="entry name" value="2FE2S_FER_2"/>
    <property type="match status" value="1"/>
</dbReference>
<reference evidence="7 8" key="1">
    <citation type="submission" date="2023-07" db="EMBL/GenBank/DDBJ databases">
        <title>Paenibacillus sp. JX-17 nov. isolated from soil.</title>
        <authorList>
            <person name="Wan Y."/>
            <person name="Liu B."/>
        </authorList>
    </citation>
    <scope>NUCLEOTIDE SEQUENCE [LARGE SCALE GENOMIC DNA]</scope>
    <source>
        <strain evidence="7 8">JX-17</strain>
    </source>
</reference>
<dbReference type="PANTHER" id="PTHR44379:SF7">
    <property type="entry name" value="XANTHINE DEHYDROGENASE SUBUNIT E-RELATED"/>
    <property type="match status" value="1"/>
</dbReference>
<evidence type="ECO:0000256" key="5">
    <source>
        <dbReference type="ARBA" id="ARBA00023014"/>
    </source>
</evidence>
<feature type="domain" description="2Fe-2S ferredoxin-type" evidence="6">
    <location>
        <begin position="31"/>
        <end position="107"/>
    </location>
</feature>
<keyword evidence="5" id="KW-0411">Iron-sulfur</keyword>
<dbReference type="Pfam" id="PF01799">
    <property type="entry name" value="Fer2_2"/>
    <property type="match status" value="1"/>
</dbReference>
<evidence type="ECO:0000313" key="7">
    <source>
        <dbReference type="EMBL" id="MDO7905577.1"/>
    </source>
</evidence>
<evidence type="ECO:0000256" key="3">
    <source>
        <dbReference type="ARBA" id="ARBA00023002"/>
    </source>
</evidence>
<accession>A0ABT9CC74</accession>
<dbReference type="PANTHER" id="PTHR44379">
    <property type="entry name" value="OXIDOREDUCTASE WITH IRON-SULFUR SUBUNIT"/>
    <property type="match status" value="1"/>
</dbReference>
<dbReference type="InterPro" id="IPR036010">
    <property type="entry name" value="2Fe-2S_ferredoxin-like_sf"/>
</dbReference>
<dbReference type="Pfam" id="PF00111">
    <property type="entry name" value="Fer2"/>
    <property type="match status" value="1"/>
</dbReference>
<gene>
    <name evidence="7" type="ORF">Q5741_04025</name>
</gene>
<dbReference type="InterPro" id="IPR012675">
    <property type="entry name" value="Beta-grasp_dom_sf"/>
</dbReference>
<dbReference type="InterPro" id="IPR006058">
    <property type="entry name" value="2Fe2S_fd_BS"/>
</dbReference>
<dbReference type="EMBL" id="JAUQTB010000002">
    <property type="protein sequence ID" value="MDO7905577.1"/>
    <property type="molecule type" value="Genomic_DNA"/>
</dbReference>
<evidence type="ECO:0000313" key="8">
    <source>
        <dbReference type="Proteomes" id="UP001240171"/>
    </source>
</evidence>
<proteinExistence type="predicted"/>
<keyword evidence="4" id="KW-0408">Iron</keyword>
<keyword evidence="3" id="KW-0560">Oxidoreductase</keyword>
<dbReference type="SUPFAM" id="SSF47741">
    <property type="entry name" value="CO dehydrogenase ISP C-domain like"/>
    <property type="match status" value="1"/>
</dbReference>
<keyword evidence="1" id="KW-0001">2Fe-2S</keyword>
<dbReference type="Proteomes" id="UP001240171">
    <property type="component" value="Unassembled WGS sequence"/>
</dbReference>
<dbReference type="InterPro" id="IPR036884">
    <property type="entry name" value="2Fe-2S-bd_dom_sf"/>
</dbReference>
<name>A0ABT9CC74_9BACL</name>
<dbReference type="InterPro" id="IPR001041">
    <property type="entry name" value="2Fe-2S_ferredoxin-type"/>
</dbReference>
<comment type="caution">
    <text evidence="7">The sequence shown here is derived from an EMBL/GenBank/DDBJ whole genome shotgun (WGS) entry which is preliminary data.</text>
</comment>
<evidence type="ECO:0000256" key="1">
    <source>
        <dbReference type="ARBA" id="ARBA00022714"/>
    </source>
</evidence>
<dbReference type="Gene3D" id="3.10.20.30">
    <property type="match status" value="1"/>
</dbReference>
<organism evidence="7 8">
    <name type="scientific">Paenibacillus lacisoli</name>
    <dbReference type="NCBI Taxonomy" id="3064525"/>
    <lineage>
        <taxon>Bacteria</taxon>
        <taxon>Bacillati</taxon>
        <taxon>Bacillota</taxon>
        <taxon>Bacilli</taxon>
        <taxon>Bacillales</taxon>
        <taxon>Paenibacillaceae</taxon>
        <taxon>Paenibacillus</taxon>
    </lineage>
</organism>
<dbReference type="InterPro" id="IPR002888">
    <property type="entry name" value="2Fe-2S-bd"/>
</dbReference>
<keyword evidence="8" id="KW-1185">Reference proteome</keyword>
<dbReference type="Gene3D" id="1.10.150.120">
    <property type="entry name" value="[2Fe-2S]-binding domain"/>
    <property type="match status" value="1"/>
</dbReference>
<keyword evidence="2" id="KW-0479">Metal-binding</keyword>
<dbReference type="InterPro" id="IPR051452">
    <property type="entry name" value="Diverse_Oxidoreductases"/>
</dbReference>
<dbReference type="SUPFAM" id="SSF54292">
    <property type="entry name" value="2Fe-2S ferredoxin-like"/>
    <property type="match status" value="1"/>
</dbReference>
<evidence type="ECO:0000256" key="4">
    <source>
        <dbReference type="ARBA" id="ARBA00023004"/>
    </source>
</evidence>
<sequence length="204" mass="22103">MNDEHERDAVDLVARDTSADTLSSNSSTHSYRWNAVLNGKEITVVTSPSRRLVDLLRHDLQMTGTKVSCEIGRCGACMVLVDGQPLNSCLLMAYQCEGKSITTIEGIGSTALPSFEEDPLAGVDPVQAAFLEEGGFQCGYCTPGMILSTKALLDNHPHPTRQQIEEGLCGNLCRCTGYGAIIRSVERAIVHCDERDLSTNQGIK</sequence>
<dbReference type="RefSeq" id="WP_305022782.1">
    <property type="nucleotide sequence ID" value="NZ_JAUQTB010000002.1"/>
</dbReference>
<evidence type="ECO:0000259" key="6">
    <source>
        <dbReference type="PROSITE" id="PS51085"/>
    </source>
</evidence>
<dbReference type="PROSITE" id="PS00197">
    <property type="entry name" value="2FE2S_FER_1"/>
    <property type="match status" value="1"/>
</dbReference>